<dbReference type="Proteomes" id="UP001307889">
    <property type="component" value="Chromosome 1"/>
</dbReference>
<keyword evidence="2" id="KW-1185">Reference proteome</keyword>
<name>A0ABN7A931_9HEMI</name>
<accession>A0ABN7A931</accession>
<organism evidence="1 2">
    <name type="scientific">Nesidiocoris tenuis</name>
    <dbReference type="NCBI Taxonomy" id="355587"/>
    <lineage>
        <taxon>Eukaryota</taxon>
        <taxon>Metazoa</taxon>
        <taxon>Ecdysozoa</taxon>
        <taxon>Arthropoda</taxon>
        <taxon>Hexapoda</taxon>
        <taxon>Insecta</taxon>
        <taxon>Pterygota</taxon>
        <taxon>Neoptera</taxon>
        <taxon>Paraneoptera</taxon>
        <taxon>Hemiptera</taxon>
        <taxon>Heteroptera</taxon>
        <taxon>Panheteroptera</taxon>
        <taxon>Cimicomorpha</taxon>
        <taxon>Miridae</taxon>
        <taxon>Dicyphina</taxon>
        <taxon>Nesidiocoris</taxon>
    </lineage>
</organism>
<evidence type="ECO:0000313" key="2">
    <source>
        <dbReference type="Proteomes" id="UP001307889"/>
    </source>
</evidence>
<proteinExistence type="predicted"/>
<protein>
    <recommendedName>
        <fullName evidence="3">ATP-dependent helicase C-terminal domain-containing protein</fullName>
    </recommendedName>
</protein>
<dbReference type="EMBL" id="AP028909">
    <property type="protein sequence ID" value="BES88488.1"/>
    <property type="molecule type" value="Genomic_DNA"/>
</dbReference>
<evidence type="ECO:0008006" key="3">
    <source>
        <dbReference type="Google" id="ProtNLM"/>
    </source>
</evidence>
<gene>
    <name evidence="1" type="ORF">NTJ_01294</name>
</gene>
<evidence type="ECO:0000313" key="1">
    <source>
        <dbReference type="EMBL" id="BES88488.1"/>
    </source>
</evidence>
<sequence length="100" mass="11284">MRELAASWTEKEDRSGVGWGWLGGSVDYMTEIKEGLDVTPPAPTRVLLFGTPFPLHAEPFQPFAGNQPRQRTLTCSRIADTPNRVQERKRLVQTLATFRV</sequence>
<reference evidence="1 2" key="1">
    <citation type="submission" date="2023-09" db="EMBL/GenBank/DDBJ databases">
        <title>Nesidiocoris tenuis whole genome shotgun sequence.</title>
        <authorList>
            <person name="Shibata T."/>
            <person name="Shimoda M."/>
            <person name="Kobayashi T."/>
            <person name="Uehara T."/>
        </authorList>
    </citation>
    <scope>NUCLEOTIDE SEQUENCE [LARGE SCALE GENOMIC DNA]</scope>
    <source>
        <strain evidence="1 2">Japan</strain>
    </source>
</reference>